<dbReference type="EMBL" id="JWME01000011">
    <property type="protein sequence ID" value="KJY49864.1"/>
    <property type="molecule type" value="Genomic_DNA"/>
</dbReference>
<keyword evidence="3 7" id="KW-0819">tRNA processing</keyword>
<evidence type="ECO:0000256" key="5">
    <source>
        <dbReference type="ARBA" id="ARBA00022840"/>
    </source>
</evidence>
<comment type="catalytic activity">
    <reaction evidence="6 7">
        <text>cytidine(34) in tRNA(Ile2) + L-lysine + ATP = lysidine(34) in tRNA(Ile2) + AMP + diphosphate + H(+)</text>
        <dbReference type="Rhea" id="RHEA:43744"/>
        <dbReference type="Rhea" id="RHEA-COMP:10625"/>
        <dbReference type="Rhea" id="RHEA-COMP:10670"/>
        <dbReference type="ChEBI" id="CHEBI:15378"/>
        <dbReference type="ChEBI" id="CHEBI:30616"/>
        <dbReference type="ChEBI" id="CHEBI:32551"/>
        <dbReference type="ChEBI" id="CHEBI:33019"/>
        <dbReference type="ChEBI" id="CHEBI:82748"/>
        <dbReference type="ChEBI" id="CHEBI:83665"/>
        <dbReference type="ChEBI" id="CHEBI:456215"/>
        <dbReference type="EC" id="6.3.4.19"/>
    </reaction>
</comment>
<evidence type="ECO:0000256" key="1">
    <source>
        <dbReference type="ARBA" id="ARBA00022490"/>
    </source>
</evidence>
<dbReference type="PATRIC" id="fig|1684.4.peg.1266"/>
<dbReference type="InterPro" id="IPR015262">
    <property type="entry name" value="tRNA_Ile_lys_synt_subst-bd"/>
</dbReference>
<dbReference type="EC" id="6.3.4.19" evidence="7"/>
<dbReference type="GO" id="GO:0005524">
    <property type="term" value="F:ATP binding"/>
    <property type="evidence" value="ECO:0007669"/>
    <property type="project" value="UniProtKB-UniRule"/>
</dbReference>
<dbReference type="InterPro" id="IPR012094">
    <property type="entry name" value="tRNA_Ile_lys_synt"/>
</dbReference>
<proteinExistence type="inferred from homology"/>
<feature type="domain" description="tRNA(Ile)-lysidine synthase substrate-binding" evidence="9">
    <location>
        <begin position="294"/>
        <end position="346"/>
    </location>
</feature>
<dbReference type="CDD" id="cd01992">
    <property type="entry name" value="TilS_N"/>
    <property type="match status" value="1"/>
</dbReference>
<keyword evidence="5 7" id="KW-0067">ATP-binding</keyword>
<dbReference type="InterPro" id="IPR014729">
    <property type="entry name" value="Rossmann-like_a/b/a_fold"/>
</dbReference>
<sequence>MVYSAAMKKAVGLLRSTLDGEGLGLQDQRFAHHGVHRPDPDAPLILVACSGGRDSLALACVAHLVADMTGLRCGALLIDHGLMPDSDQVAERAAGTCRKLGLDPVRVTRVDVPVTSAGPEADARAARYQALSEQALELGAKAVLLAHTRDDQAETVLIGLIRSQGLEAITGMARRVERGGMRYLRPFLDLDRKDTTAICRQQGIDWWDDPTNGDDRPADSTLPETLPLRSRIRHDLLPALNRFAGRDMARRLALGADMARLDQDYLDTQVDGLFQRLVSRPDSDQIAKGVLACLDAHGLADCHPALRTRLLAQVLTKLGIRFTAVQVQALDNLVCRWHGQQGPRFPSSHTAIRKGQVILICNDGDHAHR</sequence>
<dbReference type="PANTHER" id="PTHR43033:SF1">
    <property type="entry name" value="TRNA(ILE)-LYSIDINE SYNTHASE-RELATED"/>
    <property type="match status" value="1"/>
</dbReference>
<dbReference type="SUPFAM" id="SSF52402">
    <property type="entry name" value="Adenine nucleotide alpha hydrolases-like"/>
    <property type="match status" value="1"/>
</dbReference>
<reference evidence="10 11" key="1">
    <citation type="submission" date="2014-12" db="EMBL/GenBank/DDBJ databases">
        <title>Comparative genomics of the lactic acid bacteria isolated from the honey bee gut.</title>
        <authorList>
            <person name="Ellegaard K.M."/>
            <person name="Tamarit D."/>
            <person name="Javelind E."/>
            <person name="Olofsson T."/>
            <person name="Andersson S.G."/>
            <person name="Vasquez A."/>
        </authorList>
    </citation>
    <scope>NUCLEOTIDE SEQUENCE [LARGE SCALE GENOMIC DNA]</scope>
    <source>
        <strain evidence="10 11">Bin2</strain>
    </source>
</reference>
<feature type="binding site" evidence="7">
    <location>
        <begin position="50"/>
        <end position="55"/>
    </location>
    <ligand>
        <name>ATP</name>
        <dbReference type="ChEBI" id="CHEBI:30616"/>
    </ligand>
</feature>
<dbReference type="OrthoDB" id="5244702at2"/>
<name>A0A0F4KV24_9BIFI</name>
<comment type="similarity">
    <text evidence="7">Belongs to the tRNA(Ile)-lysidine synthase family.</text>
</comment>
<dbReference type="Gene3D" id="3.40.50.620">
    <property type="entry name" value="HUPs"/>
    <property type="match status" value="1"/>
</dbReference>
<evidence type="ECO:0000256" key="6">
    <source>
        <dbReference type="ARBA" id="ARBA00048539"/>
    </source>
</evidence>
<dbReference type="PANTHER" id="PTHR43033">
    <property type="entry name" value="TRNA(ILE)-LYSIDINE SYNTHASE-RELATED"/>
    <property type="match status" value="1"/>
</dbReference>
<evidence type="ECO:0000256" key="7">
    <source>
        <dbReference type="HAMAP-Rule" id="MF_01161"/>
    </source>
</evidence>
<dbReference type="AlphaFoldDB" id="A0A0F4KV24"/>
<evidence type="ECO:0000256" key="2">
    <source>
        <dbReference type="ARBA" id="ARBA00022598"/>
    </source>
</evidence>
<keyword evidence="4 7" id="KW-0547">Nucleotide-binding</keyword>
<dbReference type="Proteomes" id="UP000033648">
    <property type="component" value="Unassembled WGS sequence"/>
</dbReference>
<protein>
    <recommendedName>
        <fullName evidence="7">tRNA(Ile)-lysidine synthase</fullName>
        <ecNumber evidence="7">6.3.4.19</ecNumber>
    </recommendedName>
    <alternativeName>
        <fullName evidence="7">tRNA(Ile)-2-lysyl-cytidine synthase</fullName>
    </alternativeName>
    <alternativeName>
        <fullName evidence="7">tRNA(Ile)-lysidine synthetase</fullName>
    </alternativeName>
</protein>
<feature type="domain" description="tRNA(Ile)-lysidine/2-thiocytidine synthase N-terminal" evidence="8">
    <location>
        <begin position="45"/>
        <end position="215"/>
    </location>
</feature>
<evidence type="ECO:0000259" key="8">
    <source>
        <dbReference type="Pfam" id="PF01171"/>
    </source>
</evidence>
<dbReference type="Gene3D" id="1.20.59.20">
    <property type="match status" value="1"/>
</dbReference>
<gene>
    <name evidence="7 10" type="primary">tilS</name>
    <name evidence="10" type="ORF">JF69_11740</name>
</gene>
<evidence type="ECO:0000256" key="3">
    <source>
        <dbReference type="ARBA" id="ARBA00022694"/>
    </source>
</evidence>
<dbReference type="HAMAP" id="MF_01161">
    <property type="entry name" value="tRNA_Ile_lys_synt"/>
    <property type="match status" value="1"/>
</dbReference>
<evidence type="ECO:0000313" key="11">
    <source>
        <dbReference type="Proteomes" id="UP000033648"/>
    </source>
</evidence>
<dbReference type="Pfam" id="PF09179">
    <property type="entry name" value="TilS"/>
    <property type="match status" value="1"/>
</dbReference>
<dbReference type="SUPFAM" id="SSF82829">
    <property type="entry name" value="MesJ substrate recognition domain-like"/>
    <property type="match status" value="1"/>
</dbReference>
<comment type="function">
    <text evidence="7">Ligates lysine onto the cytidine present at position 34 of the AUA codon-specific tRNA(Ile) that contains the anticodon CAU, in an ATP-dependent manner. Cytidine is converted to lysidine, thus changing the amino acid specificity of the tRNA from methionine to isoleucine.</text>
</comment>
<keyword evidence="2 7" id="KW-0436">Ligase</keyword>
<dbReference type="Pfam" id="PF01171">
    <property type="entry name" value="ATP_bind_3"/>
    <property type="match status" value="1"/>
</dbReference>
<evidence type="ECO:0000256" key="4">
    <source>
        <dbReference type="ARBA" id="ARBA00022741"/>
    </source>
</evidence>
<organism evidence="10 11">
    <name type="scientific">Bifidobacterium asteroides</name>
    <dbReference type="NCBI Taxonomy" id="1684"/>
    <lineage>
        <taxon>Bacteria</taxon>
        <taxon>Bacillati</taxon>
        <taxon>Actinomycetota</taxon>
        <taxon>Actinomycetes</taxon>
        <taxon>Bifidobacteriales</taxon>
        <taxon>Bifidobacteriaceae</taxon>
        <taxon>Bifidobacterium</taxon>
    </lineage>
</organism>
<dbReference type="NCBIfam" id="TIGR02432">
    <property type="entry name" value="lysidine_TilS_N"/>
    <property type="match status" value="1"/>
</dbReference>
<dbReference type="GO" id="GO:0006400">
    <property type="term" value="P:tRNA modification"/>
    <property type="evidence" value="ECO:0007669"/>
    <property type="project" value="UniProtKB-UniRule"/>
</dbReference>
<dbReference type="GO" id="GO:0032267">
    <property type="term" value="F:tRNA(Ile)-lysidine synthase activity"/>
    <property type="evidence" value="ECO:0007669"/>
    <property type="project" value="UniProtKB-EC"/>
</dbReference>
<keyword evidence="1 7" id="KW-0963">Cytoplasm</keyword>
<dbReference type="InterPro" id="IPR012795">
    <property type="entry name" value="tRNA_Ile_lys_synt_N"/>
</dbReference>
<evidence type="ECO:0000313" key="10">
    <source>
        <dbReference type="EMBL" id="KJY49864.1"/>
    </source>
</evidence>
<dbReference type="GO" id="GO:0005737">
    <property type="term" value="C:cytoplasm"/>
    <property type="evidence" value="ECO:0007669"/>
    <property type="project" value="UniProtKB-SubCell"/>
</dbReference>
<comment type="domain">
    <text evidence="7">The N-terminal region contains the highly conserved SGGXDS motif, predicted to be a P-loop motif involved in ATP binding.</text>
</comment>
<comment type="caution">
    <text evidence="10">The sequence shown here is derived from an EMBL/GenBank/DDBJ whole genome shotgun (WGS) entry which is preliminary data.</text>
</comment>
<dbReference type="InterPro" id="IPR011063">
    <property type="entry name" value="TilS/TtcA_N"/>
</dbReference>
<evidence type="ECO:0000259" key="9">
    <source>
        <dbReference type="Pfam" id="PF09179"/>
    </source>
</evidence>
<accession>A0A0F4KV24</accession>
<comment type="subcellular location">
    <subcellularLocation>
        <location evidence="7">Cytoplasm</location>
    </subcellularLocation>
</comment>